<reference evidence="1" key="1">
    <citation type="submission" date="2021-06" db="EMBL/GenBank/DDBJ databases">
        <authorList>
            <person name="Kallberg Y."/>
            <person name="Tangrot J."/>
            <person name="Rosling A."/>
        </authorList>
    </citation>
    <scope>NUCLEOTIDE SEQUENCE</scope>
    <source>
        <strain evidence="1">MA461A</strain>
    </source>
</reference>
<evidence type="ECO:0000313" key="1">
    <source>
        <dbReference type="EMBL" id="CAG8550859.1"/>
    </source>
</evidence>
<organism evidence="1 2">
    <name type="scientific">Racocetra persica</name>
    <dbReference type="NCBI Taxonomy" id="160502"/>
    <lineage>
        <taxon>Eukaryota</taxon>
        <taxon>Fungi</taxon>
        <taxon>Fungi incertae sedis</taxon>
        <taxon>Mucoromycota</taxon>
        <taxon>Glomeromycotina</taxon>
        <taxon>Glomeromycetes</taxon>
        <taxon>Diversisporales</taxon>
        <taxon>Gigasporaceae</taxon>
        <taxon>Racocetra</taxon>
    </lineage>
</organism>
<keyword evidence="2" id="KW-1185">Reference proteome</keyword>
<evidence type="ECO:0000313" key="2">
    <source>
        <dbReference type="Proteomes" id="UP000789920"/>
    </source>
</evidence>
<dbReference type="EMBL" id="CAJVQC010005213">
    <property type="protein sequence ID" value="CAG8550859.1"/>
    <property type="molecule type" value="Genomic_DNA"/>
</dbReference>
<dbReference type="Proteomes" id="UP000789920">
    <property type="component" value="Unassembled WGS sequence"/>
</dbReference>
<gene>
    <name evidence="1" type="ORF">RPERSI_LOCUS3951</name>
</gene>
<accession>A0ACA9LZ84</accession>
<comment type="caution">
    <text evidence="1">The sequence shown here is derived from an EMBL/GenBank/DDBJ whole genome shotgun (WGS) entry which is preliminary data.</text>
</comment>
<feature type="non-terminal residue" evidence="1">
    <location>
        <position position="1"/>
    </location>
</feature>
<name>A0ACA9LZ84_9GLOM</name>
<protein>
    <submittedName>
        <fullName evidence="1">27535_t:CDS:1</fullName>
    </submittedName>
</protein>
<proteinExistence type="predicted"/>
<sequence>EVKSETFETSDLSKFDLEQLYQTPVSSPPITPLLLPSNNNIALQAQDVNNLIAAIQALDNQI</sequence>